<feature type="compositionally biased region" description="Basic and acidic residues" evidence="1">
    <location>
        <begin position="312"/>
        <end position="322"/>
    </location>
</feature>
<feature type="compositionally biased region" description="Low complexity" evidence="1">
    <location>
        <begin position="326"/>
        <end position="335"/>
    </location>
</feature>
<feature type="region of interest" description="Disordered" evidence="1">
    <location>
        <begin position="155"/>
        <end position="235"/>
    </location>
</feature>
<dbReference type="PANTHER" id="PTHR47430:SF4">
    <property type="entry name" value="GB|AAC33480.1"/>
    <property type="match status" value="1"/>
</dbReference>
<evidence type="ECO:0000313" key="5">
    <source>
        <dbReference type="Proteomes" id="UP000077202"/>
    </source>
</evidence>
<comment type="caution">
    <text evidence="4">The sequence shown here is derived from an EMBL/GenBank/DDBJ whole genome shotgun (WGS) entry which is preliminary data.</text>
</comment>
<dbReference type="Gene3D" id="1.10.10.60">
    <property type="entry name" value="Homeodomain-like"/>
    <property type="match status" value="1"/>
</dbReference>
<feature type="compositionally biased region" description="Acidic residues" evidence="1">
    <location>
        <begin position="336"/>
        <end position="347"/>
    </location>
</feature>
<reference evidence="4" key="1">
    <citation type="submission" date="2016-03" db="EMBL/GenBank/DDBJ databases">
        <title>Mechanisms controlling the formation of the plant cell surface in tip-growing cells are functionally conserved among land plants.</title>
        <authorList>
            <person name="Honkanen S."/>
            <person name="Jones V.A."/>
            <person name="Morieri G."/>
            <person name="Champion C."/>
            <person name="Hetherington A.J."/>
            <person name="Kelly S."/>
            <person name="Saint-Marcoux D."/>
            <person name="Proust H."/>
            <person name="Prescott H."/>
            <person name="Dolan L."/>
        </authorList>
    </citation>
    <scope>NUCLEOTIDE SEQUENCE [LARGE SCALE GENOMIC DNA]</scope>
    <source>
        <tissue evidence="4">Whole gametophyte</tissue>
    </source>
</reference>
<dbReference type="Proteomes" id="UP000077202">
    <property type="component" value="Unassembled WGS sequence"/>
</dbReference>
<feature type="compositionally biased region" description="Low complexity" evidence="1">
    <location>
        <begin position="648"/>
        <end position="662"/>
    </location>
</feature>
<feature type="region of interest" description="Disordered" evidence="1">
    <location>
        <begin position="739"/>
        <end position="759"/>
    </location>
</feature>
<feature type="compositionally biased region" description="Basic and acidic residues" evidence="1">
    <location>
        <begin position="579"/>
        <end position="589"/>
    </location>
</feature>
<dbReference type="CDD" id="cd00167">
    <property type="entry name" value="SANT"/>
    <property type="match status" value="1"/>
</dbReference>
<gene>
    <name evidence="4" type="ORF">AXG93_517s1170</name>
</gene>
<feature type="compositionally biased region" description="Basic residues" evidence="1">
    <location>
        <begin position="457"/>
        <end position="466"/>
    </location>
</feature>
<feature type="domain" description="Myb-like" evidence="2">
    <location>
        <begin position="890"/>
        <end position="935"/>
    </location>
</feature>
<dbReference type="SMART" id="SM00717">
    <property type="entry name" value="SANT"/>
    <property type="match status" value="3"/>
</dbReference>
<feature type="compositionally biased region" description="Basic and acidic residues" evidence="1">
    <location>
        <begin position="1050"/>
        <end position="1060"/>
    </location>
</feature>
<feature type="domain" description="Myb-like" evidence="2">
    <location>
        <begin position="936"/>
        <end position="1006"/>
    </location>
</feature>
<proteinExistence type="predicted"/>
<dbReference type="PROSITE" id="PS51294">
    <property type="entry name" value="HTH_MYB"/>
    <property type="match status" value="1"/>
</dbReference>
<dbReference type="InterPro" id="IPR009057">
    <property type="entry name" value="Homeodomain-like_sf"/>
</dbReference>
<feature type="region of interest" description="Disordered" evidence="1">
    <location>
        <begin position="609"/>
        <end position="684"/>
    </location>
</feature>
<feature type="compositionally biased region" description="Basic residues" evidence="1">
    <location>
        <begin position="617"/>
        <end position="626"/>
    </location>
</feature>
<sequence>MECRCTFKRTGSTSQLKSSGDETEPNVGSFIDKRNLEHARRAPPFPPAGGFKIVEFVERSIWYKDLATGELHSLDSVIGMDSQKEIKAAAAADPKQEEIMACTLSKPSETNPLESRKLRKSKKNRQSDHDLSIQTPAAAGGRIASNVDDALVANHSRSGAESSEPMKSKRSRKKHHDSPGGDGGGGGEDTRTPADNGRLGDPESRDLTCAMDTKRCKQQQCRDDRGASAHATDGVVGEIVSRFEARVSSFTEAKKSKKNHTSGYGERSALADAQVTELSDDQDVEARSWLPSEKPLDSLKAKMPKKSGSSSCKREQAHDRNTDCQSSAAAAAASADDNDDDDDDEIMQDVIDTSSLVKVKKLKKLKKKPSPLSPHQADGIKDFNAAAAAAPDLGVLSRTLDYAPSAVESSKTPKRKQSKSSIAAGLVQFGEDARRCISSEAADGTLVPRSQTCSPAKPKKPKKHRPATGVEASIIDLDDEVQVLESPVPLSSRTPEKEACRSRSAMKHSSVPSAAAIGCNFDGGGMSKAPRDSSRASQSKKSERKCRDDGGRGSEIVDEGKVLAVAGGGTFSSMATKPKTAEASDHRAKNEIVASGGIELIDLDDHAFDHFSSPCKMPRKLRKRRKHEYDEEDDGGGQADTISAELEAASPSRSPPHAAAARLDSSGSRTLSKKERKKLKRIGGLDVEPQAGQIVPLGRRDLIHVREDAADADTELLLEEAEENGARAQEVRFLTSRKKLKGNKRRQRSGDERECASEFHGGDLSPLQICNPSAPKKVKKKKRVRFLLPEGEIVAPEDEETRKRSWSYDHNTPDLHFGKFTAQEDEAIKTAVDGYIEERGWDKVKGLEMLLNTSCYKEARGAWLSIANCLPHRPVKQINSRARRLLEGGKRGKWLEVELQQLRTLFLEHGPDWKTIGSKLDRPAQVCKVKWRSLRQAPVKTGPWTQEERDQLQSYVLLNLESRRVLPEHDEVGRSRWRRTEINWEQVADQMNRRGGACAEVWYKKIYPFLFEGGFISEHEPARHLKSHGRGESGSMTDTRSDGSLAIPKAEPKQSKEDKTGLQRYNLIDLPTDGKQMLLTNSRF</sequence>
<name>A0A176VJL4_MARPO</name>
<evidence type="ECO:0000259" key="2">
    <source>
        <dbReference type="PROSITE" id="PS50090"/>
    </source>
</evidence>
<dbReference type="PANTHER" id="PTHR47430">
    <property type="entry name" value="GB|AAC33480.1"/>
    <property type="match status" value="1"/>
</dbReference>
<keyword evidence="5" id="KW-1185">Reference proteome</keyword>
<dbReference type="PROSITE" id="PS50090">
    <property type="entry name" value="MYB_LIKE"/>
    <property type="match status" value="2"/>
</dbReference>
<evidence type="ECO:0000256" key="1">
    <source>
        <dbReference type="SAM" id="MobiDB-lite"/>
    </source>
</evidence>
<feature type="domain" description="HTH myb-type" evidence="3">
    <location>
        <begin position="890"/>
        <end position="939"/>
    </location>
</feature>
<feature type="compositionally biased region" description="Basic and acidic residues" evidence="1">
    <location>
        <begin position="748"/>
        <end position="759"/>
    </location>
</feature>
<protein>
    <submittedName>
        <fullName evidence="4">Uncharacterized protein</fullName>
    </submittedName>
</protein>
<feature type="region of interest" description="Disordered" evidence="1">
    <location>
        <begin position="439"/>
        <end position="589"/>
    </location>
</feature>
<dbReference type="Pfam" id="PF13921">
    <property type="entry name" value="Myb_DNA-bind_6"/>
    <property type="match status" value="1"/>
</dbReference>
<dbReference type="InterPro" id="IPR001005">
    <property type="entry name" value="SANT/Myb"/>
</dbReference>
<feature type="region of interest" description="Disordered" evidence="1">
    <location>
        <begin position="249"/>
        <end position="347"/>
    </location>
</feature>
<feature type="compositionally biased region" description="Basic and acidic residues" evidence="1">
    <location>
        <begin position="188"/>
        <end position="227"/>
    </location>
</feature>
<dbReference type="SUPFAM" id="SSF46689">
    <property type="entry name" value="Homeodomain-like"/>
    <property type="match status" value="1"/>
</dbReference>
<dbReference type="AlphaFoldDB" id="A0A176VJL4"/>
<feature type="region of interest" description="Disordered" evidence="1">
    <location>
        <begin position="102"/>
        <end position="142"/>
    </location>
</feature>
<dbReference type="InterPro" id="IPR017930">
    <property type="entry name" value="Myb_dom"/>
</dbReference>
<feature type="region of interest" description="Disordered" evidence="1">
    <location>
        <begin position="1"/>
        <end position="28"/>
    </location>
</feature>
<evidence type="ECO:0000313" key="4">
    <source>
        <dbReference type="EMBL" id="OAE20603.1"/>
    </source>
</evidence>
<evidence type="ECO:0000259" key="3">
    <source>
        <dbReference type="PROSITE" id="PS51294"/>
    </source>
</evidence>
<accession>A0A176VJL4</accession>
<feature type="compositionally biased region" description="Polar residues" evidence="1">
    <location>
        <begin position="9"/>
        <end position="18"/>
    </location>
</feature>
<dbReference type="EMBL" id="LVLJ01003592">
    <property type="protein sequence ID" value="OAE20603.1"/>
    <property type="molecule type" value="Genomic_DNA"/>
</dbReference>
<organism evidence="4 5">
    <name type="scientific">Marchantia polymorpha subsp. ruderalis</name>
    <dbReference type="NCBI Taxonomy" id="1480154"/>
    <lineage>
        <taxon>Eukaryota</taxon>
        <taxon>Viridiplantae</taxon>
        <taxon>Streptophyta</taxon>
        <taxon>Embryophyta</taxon>
        <taxon>Marchantiophyta</taxon>
        <taxon>Marchantiopsida</taxon>
        <taxon>Marchantiidae</taxon>
        <taxon>Marchantiales</taxon>
        <taxon>Marchantiaceae</taxon>
        <taxon>Marchantia</taxon>
    </lineage>
</organism>
<feature type="region of interest" description="Disordered" evidence="1">
    <location>
        <begin position="1022"/>
        <end position="1060"/>
    </location>
</feature>